<dbReference type="GO" id="GO:0005829">
    <property type="term" value="C:cytosol"/>
    <property type="evidence" value="ECO:0007669"/>
    <property type="project" value="TreeGrafter"/>
</dbReference>
<feature type="region of interest" description="Disordered" evidence="3">
    <location>
        <begin position="1"/>
        <end position="25"/>
    </location>
</feature>
<dbReference type="CDD" id="cd08704">
    <property type="entry name" value="Met_tRNA_FMT_C"/>
    <property type="match status" value="1"/>
</dbReference>
<accession>A0A381SVM2</accession>
<protein>
    <recommendedName>
        <fullName evidence="4">Formyl transferase C-terminal domain-containing protein</fullName>
    </recommendedName>
</protein>
<dbReference type="Gene3D" id="3.40.50.12230">
    <property type="match status" value="1"/>
</dbReference>
<proteinExistence type="predicted"/>
<keyword evidence="1" id="KW-0808">Transferase</keyword>
<dbReference type="InterPro" id="IPR036477">
    <property type="entry name" value="Formyl_transf_N_sf"/>
</dbReference>
<dbReference type="Pfam" id="PF02911">
    <property type="entry name" value="Formyl_trans_C"/>
    <property type="match status" value="1"/>
</dbReference>
<evidence type="ECO:0000256" key="2">
    <source>
        <dbReference type="ARBA" id="ARBA00022917"/>
    </source>
</evidence>
<dbReference type="SUPFAM" id="SSF50486">
    <property type="entry name" value="FMT C-terminal domain-like"/>
    <property type="match status" value="1"/>
</dbReference>
<evidence type="ECO:0000256" key="1">
    <source>
        <dbReference type="ARBA" id="ARBA00022679"/>
    </source>
</evidence>
<keyword evidence="2" id="KW-0648">Protein biosynthesis</keyword>
<gene>
    <name evidence="5" type="ORF">METZ01_LOCUS60195</name>
</gene>
<dbReference type="AlphaFoldDB" id="A0A381SVM2"/>
<reference evidence="5" key="1">
    <citation type="submission" date="2018-05" db="EMBL/GenBank/DDBJ databases">
        <authorList>
            <person name="Lanie J.A."/>
            <person name="Ng W.-L."/>
            <person name="Kazmierczak K.M."/>
            <person name="Andrzejewski T.M."/>
            <person name="Davidsen T.M."/>
            <person name="Wayne K.J."/>
            <person name="Tettelin H."/>
            <person name="Glass J.I."/>
            <person name="Rusch D."/>
            <person name="Podicherti R."/>
            <person name="Tsui H.-C.T."/>
            <person name="Winkler M.E."/>
        </authorList>
    </citation>
    <scope>NUCLEOTIDE SEQUENCE</scope>
</reference>
<evidence type="ECO:0000256" key="3">
    <source>
        <dbReference type="SAM" id="MobiDB-lite"/>
    </source>
</evidence>
<organism evidence="5">
    <name type="scientific">marine metagenome</name>
    <dbReference type="NCBI Taxonomy" id="408172"/>
    <lineage>
        <taxon>unclassified sequences</taxon>
        <taxon>metagenomes</taxon>
        <taxon>ecological metagenomes</taxon>
    </lineage>
</organism>
<sequence length="173" mass="19472">MKLDAGPLVAASKPETIRPDDTTPSLGSRLAEIGGQLIRKTLPKLLAENFSATEQNEDEATYCRIIKKDEGRVRWTEETAREIERKLRAFTPWPGIFTFYSISGKNENKRRIQLTKVEVVNESFEPGKVYPELIVGTRTGGLRILRLKPEGKQEMDADSFLRGNPQIVGTVLE</sequence>
<dbReference type="InterPro" id="IPR005793">
    <property type="entry name" value="Formyl_trans_C"/>
</dbReference>
<dbReference type="InterPro" id="IPR044135">
    <property type="entry name" value="Met-tRNA-FMT_C"/>
</dbReference>
<feature type="domain" description="Formyl transferase C-terminal" evidence="4">
    <location>
        <begin position="66"/>
        <end position="164"/>
    </location>
</feature>
<evidence type="ECO:0000313" key="5">
    <source>
        <dbReference type="EMBL" id="SVA07341.1"/>
    </source>
</evidence>
<dbReference type="PANTHER" id="PTHR11138:SF5">
    <property type="entry name" value="METHIONYL-TRNA FORMYLTRANSFERASE, MITOCHONDRIAL"/>
    <property type="match status" value="1"/>
</dbReference>
<evidence type="ECO:0000259" key="4">
    <source>
        <dbReference type="Pfam" id="PF02911"/>
    </source>
</evidence>
<dbReference type="SUPFAM" id="SSF53328">
    <property type="entry name" value="Formyltransferase"/>
    <property type="match status" value="1"/>
</dbReference>
<name>A0A381SVM2_9ZZZZ</name>
<dbReference type="EMBL" id="UINC01003554">
    <property type="protein sequence ID" value="SVA07341.1"/>
    <property type="molecule type" value="Genomic_DNA"/>
</dbReference>
<dbReference type="PANTHER" id="PTHR11138">
    <property type="entry name" value="METHIONYL-TRNA FORMYLTRANSFERASE"/>
    <property type="match status" value="1"/>
</dbReference>
<dbReference type="InterPro" id="IPR011034">
    <property type="entry name" value="Formyl_transferase-like_C_sf"/>
</dbReference>
<dbReference type="GO" id="GO:0004479">
    <property type="term" value="F:methionyl-tRNA formyltransferase activity"/>
    <property type="evidence" value="ECO:0007669"/>
    <property type="project" value="TreeGrafter"/>
</dbReference>